<feature type="chain" id="PRO_5016299598" evidence="1">
    <location>
        <begin position="23"/>
        <end position="552"/>
    </location>
</feature>
<dbReference type="RefSeq" id="WP_109714078.1">
    <property type="nucleotide sequence ID" value="NZ_PPED02000006.1"/>
</dbReference>
<keyword evidence="3" id="KW-1185">Reference proteome</keyword>
<dbReference type="InterPro" id="IPR041662">
    <property type="entry name" value="SusD-like_2"/>
</dbReference>
<feature type="signal peptide" evidence="1">
    <location>
        <begin position="1"/>
        <end position="22"/>
    </location>
</feature>
<evidence type="ECO:0000256" key="1">
    <source>
        <dbReference type="SAM" id="SignalP"/>
    </source>
</evidence>
<proteinExistence type="predicted"/>
<sequence length="552" mass="63259">MKKIIILILSLYIFSSCTNDFAEINTNPLDQVTATPEELLPTAIIKGYNGSYEYYYDYYRRIMPWTQTLVPGTGNSGQFMDDASNMNHRYYNFYGDHGGLLSDIIYKINQMTPDQQAKYINIKSIATILKVYYAWYVTDTNGSLAYTEAFQARYGGTQTPKYETQEQLYDIFDKQLSDVYTAIEEAEQSIQIKPGNKDLFFEGDMGKWKKVANSLRLKIASRLMKRNPDKLISIATQVLSRDEISNMTEDFSLRSRRLTEHGNFNPTGMSATKPMVDFMNDTQDPRRRVFFEKNDYSAESINKLVAAGLMKPTDTTQRYVGGPVSPDMTPANKSRYYTAAKRLLNGINYDTISRLQYRIWRPENSVGTNIGTGNAIFPLLTYADYSLLKAELATRNIISGNAQTFYIEGIKASFKTYDYIAKEAAVDKYYSIKDHEINNYLANSQILFDPSKALEQIIIQEYLNYFKQPNEVWALIKRTGMPNINTILKFEIPTRDGGITLSMPRRIAIPTPSKDNLNFQNQQAALNQMKQDPDFGGNESNIFGRIWWDKNN</sequence>
<evidence type="ECO:0000313" key="2">
    <source>
        <dbReference type="EMBL" id="PWN65146.1"/>
    </source>
</evidence>
<dbReference type="Pfam" id="PF12771">
    <property type="entry name" value="SusD-like_2"/>
    <property type="match status" value="1"/>
</dbReference>
<evidence type="ECO:0000313" key="3">
    <source>
        <dbReference type="Proteomes" id="UP000236594"/>
    </source>
</evidence>
<dbReference type="OrthoDB" id="9766256at2"/>
<dbReference type="EMBL" id="PPED02000006">
    <property type="protein sequence ID" value="PWN65146.1"/>
    <property type="molecule type" value="Genomic_DNA"/>
</dbReference>
<accession>A0A316WXS4</accession>
<dbReference type="PROSITE" id="PS51257">
    <property type="entry name" value="PROKAR_LIPOPROTEIN"/>
    <property type="match status" value="1"/>
</dbReference>
<keyword evidence="1" id="KW-0732">Signal</keyword>
<dbReference type="SUPFAM" id="SSF48452">
    <property type="entry name" value="TPR-like"/>
    <property type="match status" value="1"/>
</dbReference>
<organism evidence="2 3">
    <name type="scientific">Chryseobacterium phosphatilyticum</name>
    <dbReference type="NCBI Taxonomy" id="475075"/>
    <lineage>
        <taxon>Bacteria</taxon>
        <taxon>Pseudomonadati</taxon>
        <taxon>Bacteroidota</taxon>
        <taxon>Flavobacteriia</taxon>
        <taxon>Flavobacteriales</taxon>
        <taxon>Weeksellaceae</taxon>
        <taxon>Chryseobacterium group</taxon>
        <taxon>Chryseobacterium</taxon>
    </lineage>
</organism>
<gene>
    <name evidence="2" type="ORF">C1631_021350</name>
</gene>
<comment type="caution">
    <text evidence="2">The sequence shown here is derived from an EMBL/GenBank/DDBJ whole genome shotgun (WGS) entry which is preliminary data.</text>
</comment>
<dbReference type="Proteomes" id="UP000236594">
    <property type="component" value="Unassembled WGS sequence"/>
</dbReference>
<protein>
    <submittedName>
        <fullName evidence="2">SusD/RagB family nutrient-binding outer membrane lipoprotein</fullName>
    </submittedName>
</protein>
<keyword evidence="2" id="KW-0449">Lipoprotein</keyword>
<name>A0A316WXS4_9FLAO</name>
<dbReference type="InterPro" id="IPR011990">
    <property type="entry name" value="TPR-like_helical_dom_sf"/>
</dbReference>
<dbReference type="Gene3D" id="1.25.40.390">
    <property type="match status" value="1"/>
</dbReference>
<dbReference type="AlphaFoldDB" id="A0A316WXS4"/>
<reference evidence="2 3" key="1">
    <citation type="submission" date="2018-04" db="EMBL/GenBank/DDBJ databases">
        <title>Draft Genome Sequence of Phosphate-Solubilizing Chryseobacterium sp. ISE14 that is a Biocontrol and Plant Growth-Promoting Rhizobacterium Isolated from Cucumber.</title>
        <authorList>
            <person name="Jeong J.-J."/>
            <person name="Sang M.K."/>
            <person name="Choi I.-G."/>
            <person name="Kim K.D."/>
        </authorList>
    </citation>
    <scope>NUCLEOTIDE SEQUENCE [LARGE SCALE GENOMIC DNA]</scope>
    <source>
        <strain evidence="2 3">ISE14</strain>
    </source>
</reference>